<dbReference type="EMBL" id="HE650822">
    <property type="protein sequence ID" value="CCF56731.1"/>
    <property type="molecule type" value="Genomic_DNA"/>
</dbReference>
<dbReference type="GO" id="GO:0000149">
    <property type="term" value="F:SNARE binding"/>
    <property type="evidence" value="ECO:0007669"/>
    <property type="project" value="TreeGrafter"/>
</dbReference>
<dbReference type="GO" id="GO:0005886">
    <property type="term" value="C:plasma membrane"/>
    <property type="evidence" value="ECO:0007669"/>
    <property type="project" value="EnsemblFungi"/>
</dbReference>
<proteinExistence type="predicted"/>
<dbReference type="STRING" id="1071382.H2AQT1"/>
<dbReference type="OrthoDB" id="44015at2759"/>
<dbReference type="eggNOG" id="KOG0251">
    <property type="taxonomic scope" value="Eukaryota"/>
</dbReference>
<feature type="domain" description="ENTH" evidence="2">
    <location>
        <begin position="1"/>
        <end position="127"/>
    </location>
</feature>
<dbReference type="GO" id="GO:0072583">
    <property type="term" value="P:clathrin-dependent endocytosis"/>
    <property type="evidence" value="ECO:0007669"/>
    <property type="project" value="InterPro"/>
</dbReference>
<evidence type="ECO:0000259" key="2">
    <source>
        <dbReference type="PROSITE" id="PS50942"/>
    </source>
</evidence>
<dbReference type="GO" id="GO:0005546">
    <property type="term" value="F:phosphatidylinositol-4,5-bisphosphate binding"/>
    <property type="evidence" value="ECO:0007669"/>
    <property type="project" value="TreeGrafter"/>
</dbReference>
<protein>
    <recommendedName>
        <fullName evidence="2">ENTH domain-containing protein</fullName>
    </recommendedName>
</protein>
<dbReference type="GeneID" id="13883270"/>
<dbReference type="InterPro" id="IPR008942">
    <property type="entry name" value="ENTH_VHS"/>
</dbReference>
<evidence type="ECO:0000313" key="3">
    <source>
        <dbReference type="EMBL" id="CCF56731.1"/>
    </source>
</evidence>
<name>H2AQT1_KAZAF</name>
<dbReference type="InParanoid" id="H2AQT1"/>
<keyword evidence="4" id="KW-1185">Reference proteome</keyword>
<dbReference type="InterPro" id="IPR014712">
    <property type="entry name" value="ANTH_dom_sf"/>
</dbReference>
<dbReference type="SUPFAM" id="SSF48464">
    <property type="entry name" value="ENTH/VHS domain"/>
    <property type="match status" value="1"/>
</dbReference>
<dbReference type="GO" id="GO:0005905">
    <property type="term" value="C:clathrin-coated pit"/>
    <property type="evidence" value="ECO:0007669"/>
    <property type="project" value="TreeGrafter"/>
</dbReference>
<dbReference type="InterPro" id="IPR013809">
    <property type="entry name" value="ENTH"/>
</dbReference>
<dbReference type="Pfam" id="PF07651">
    <property type="entry name" value="ANTH"/>
    <property type="match status" value="1"/>
</dbReference>
<accession>H2AQT1</accession>
<dbReference type="KEGG" id="kaf:KAFR_0B04350"/>
<dbReference type="GO" id="GO:0032050">
    <property type="term" value="F:clathrin heavy chain binding"/>
    <property type="evidence" value="ECO:0007669"/>
    <property type="project" value="TreeGrafter"/>
</dbReference>
<evidence type="ECO:0000256" key="1">
    <source>
        <dbReference type="SAM" id="Coils"/>
    </source>
</evidence>
<dbReference type="GO" id="GO:0005545">
    <property type="term" value="F:1-phosphatidylinositol binding"/>
    <property type="evidence" value="ECO:0007669"/>
    <property type="project" value="InterPro"/>
</dbReference>
<dbReference type="PANTHER" id="PTHR22951">
    <property type="entry name" value="CLATHRIN ASSEMBLY PROTEIN"/>
    <property type="match status" value="1"/>
</dbReference>
<reference evidence="3 4" key="1">
    <citation type="journal article" date="2011" name="Proc. Natl. Acad. Sci. U.S.A.">
        <title>Evolutionary erosion of yeast sex chromosomes by mating-type switching accidents.</title>
        <authorList>
            <person name="Gordon J.L."/>
            <person name="Armisen D."/>
            <person name="Proux-Wera E."/>
            <person name="Oheigeartaigh S.S."/>
            <person name="Byrne K.P."/>
            <person name="Wolfe K.H."/>
        </authorList>
    </citation>
    <scope>NUCLEOTIDE SEQUENCE [LARGE SCALE GENOMIC DNA]</scope>
    <source>
        <strain evidence="4">ATCC 22294 / BCRC 22015 / CBS 2517 / CECT 1963 / NBRC 1671 / NRRL Y-8276</strain>
    </source>
</reference>
<dbReference type="SUPFAM" id="SSF89009">
    <property type="entry name" value="GAT-like domain"/>
    <property type="match status" value="1"/>
</dbReference>
<dbReference type="Gene3D" id="1.25.40.90">
    <property type="match status" value="1"/>
</dbReference>
<dbReference type="InterPro" id="IPR011417">
    <property type="entry name" value="ANTH_dom"/>
</dbReference>
<dbReference type="Gene3D" id="1.20.58.150">
    <property type="entry name" value="ANTH domain"/>
    <property type="match status" value="1"/>
</dbReference>
<dbReference type="GO" id="GO:0006900">
    <property type="term" value="P:vesicle budding from membrane"/>
    <property type="evidence" value="ECO:0007669"/>
    <property type="project" value="TreeGrafter"/>
</dbReference>
<dbReference type="PANTHER" id="PTHR22951:SF5">
    <property type="entry name" value="PHOSPHATIDYLINOSITOL-BINDING CLATHRIN ASSEMBLY PROTEIN LAP"/>
    <property type="match status" value="1"/>
</dbReference>
<feature type="coiled-coil region" evidence="1">
    <location>
        <begin position="280"/>
        <end position="307"/>
    </location>
</feature>
<gene>
    <name evidence="3" type="primary">KAFR0B04350</name>
    <name evidence="3" type="ORF">KAFR_0B04350</name>
</gene>
<dbReference type="GO" id="GO:0048268">
    <property type="term" value="P:clathrin coat assembly"/>
    <property type="evidence" value="ECO:0007669"/>
    <property type="project" value="InterPro"/>
</dbReference>
<dbReference type="InterPro" id="IPR045192">
    <property type="entry name" value="AP180-like"/>
</dbReference>
<organism evidence="3 4">
    <name type="scientific">Kazachstania africana (strain ATCC 22294 / BCRC 22015 / CBS 2517 / CECT 1963 / NBRC 1671 / NRRL Y-8276)</name>
    <name type="common">Yeast</name>
    <name type="synonym">Kluyveromyces africanus</name>
    <dbReference type="NCBI Taxonomy" id="1071382"/>
    <lineage>
        <taxon>Eukaryota</taxon>
        <taxon>Fungi</taxon>
        <taxon>Dikarya</taxon>
        <taxon>Ascomycota</taxon>
        <taxon>Saccharomycotina</taxon>
        <taxon>Saccharomycetes</taxon>
        <taxon>Saccharomycetales</taxon>
        <taxon>Saccharomycetaceae</taxon>
        <taxon>Kazachstania</taxon>
    </lineage>
</organism>
<dbReference type="GO" id="GO:0030136">
    <property type="term" value="C:clathrin-coated vesicle"/>
    <property type="evidence" value="ECO:0007669"/>
    <property type="project" value="InterPro"/>
</dbReference>
<evidence type="ECO:0000313" key="4">
    <source>
        <dbReference type="Proteomes" id="UP000005220"/>
    </source>
</evidence>
<dbReference type="Proteomes" id="UP000005220">
    <property type="component" value="Chromosome 2"/>
</dbReference>
<dbReference type="HOGENOM" id="CLU_025901_0_0_1"/>
<dbReference type="AlphaFoldDB" id="H2AQT1"/>
<dbReference type="SMART" id="SM00273">
    <property type="entry name" value="ENTH"/>
    <property type="match status" value="1"/>
</dbReference>
<sequence length="473" mass="54042">MSFTKLVKGATKIKIAPPKEKYTIPILSNISNETNFIEIINCLNNRINNNNNSWPIIFKSLVVLHLIAQENESMTFCYLGENLPQFFNLSKILRSSKWSQNDLKALSNYNNYLKTRCNEYNHLKNDSNRMAEVESLENQIISLIKNKYSRMDLSSNDLLFFTFRLLVKDLLHLYNKTNENMIKLLESFFELEYKDAERTLNIYEQFVELTEYVVKYLKVAKSVGLDIPVIKHITTKLVDSLKNHLDNSANTPRQKKIEPAIRTGKEPVSQHKRTVSMESTSLAQHKLEQIREQKRILQQQLESQQQLLITPTLQQQSTNPFTPQVQSNEVFSFENPQVQQQPTSNPFLTQQQQQQIYTSQTMPLQNVQTGYYSTNLQVTPTFTGAGFGGYTETPSSSMIQSPSSIGKSNNPFALSNIAEEPQSQQQYVGSTLDPGAAQATGVTYMAVPVQFTYNPFQPQQGNQQNGNNHLLDI</sequence>
<keyword evidence="1" id="KW-0175">Coiled coil</keyword>
<dbReference type="PROSITE" id="PS50942">
    <property type="entry name" value="ENTH"/>
    <property type="match status" value="1"/>
</dbReference>
<dbReference type="RefSeq" id="XP_003955866.1">
    <property type="nucleotide sequence ID" value="XM_003955817.1"/>
</dbReference>